<sequence length="230" mass="25931">MESHADAEDQVMAEGSSSPNLQIDPKRARFPRCIVWTPLPLISWFVPFIGHLGICREDGVILDFAGPNFVCIDNFSFGAVARYLQISKEKCNALSLPSFYKSEDQHWQDEAEREISTWDDALQKGTQEYQHHAYSLFTCNCHSFVANNLNRLRFSTGGWNVVNLAALIFIKGKWVSKASIVRSVLPSLIVYGLGLAFGGSTFLMYVAIFIFLLVGWFLVGTYCFKNLIQL</sequence>
<dbReference type="Pfam" id="PF05608">
    <property type="entry name" value="RTE1"/>
    <property type="match status" value="1"/>
</dbReference>
<dbReference type="PANTHER" id="PTHR20921">
    <property type="entry name" value="TRANSMEMBRANE PROTEIN 222"/>
    <property type="match status" value="1"/>
</dbReference>
<comment type="caution">
    <text evidence="3">The sequence shown here is derived from an EMBL/GenBank/DDBJ whole genome shotgun (WGS) entry which is preliminary data.</text>
</comment>
<dbReference type="PANTHER" id="PTHR20921:SF0">
    <property type="entry name" value="TRANSMEMBRANE PROTEIN 222"/>
    <property type="match status" value="1"/>
</dbReference>
<keyword evidence="4" id="KW-1185">Reference proteome</keyword>
<reference evidence="3" key="1">
    <citation type="submission" date="2023-07" db="EMBL/GenBank/DDBJ databases">
        <title>draft genome sequence of fig (Ficus carica).</title>
        <authorList>
            <person name="Takahashi T."/>
            <person name="Nishimura K."/>
        </authorList>
    </citation>
    <scope>NUCLEOTIDE SEQUENCE</scope>
</reference>
<dbReference type="GO" id="GO:0005783">
    <property type="term" value="C:endoplasmic reticulum"/>
    <property type="evidence" value="ECO:0007669"/>
    <property type="project" value="TreeGrafter"/>
</dbReference>
<evidence type="ECO:0000256" key="2">
    <source>
        <dbReference type="SAM" id="Phobius"/>
    </source>
</evidence>
<dbReference type="GO" id="GO:0010104">
    <property type="term" value="P:regulation of ethylene-activated signaling pathway"/>
    <property type="evidence" value="ECO:0007669"/>
    <property type="project" value="TreeGrafter"/>
</dbReference>
<evidence type="ECO:0000313" key="4">
    <source>
        <dbReference type="Proteomes" id="UP001187192"/>
    </source>
</evidence>
<keyword evidence="2" id="KW-1133">Transmembrane helix</keyword>
<gene>
    <name evidence="3" type="ORF">TIFTF001_002366</name>
</gene>
<feature type="transmembrane region" description="Helical" evidence="2">
    <location>
        <begin position="180"/>
        <end position="197"/>
    </location>
</feature>
<evidence type="ECO:0008006" key="5">
    <source>
        <dbReference type="Google" id="ProtNLM"/>
    </source>
</evidence>
<dbReference type="Proteomes" id="UP001187192">
    <property type="component" value="Unassembled WGS sequence"/>
</dbReference>
<keyword evidence="2" id="KW-0472">Membrane</keyword>
<dbReference type="AlphaFoldDB" id="A0AA87Z4G9"/>
<dbReference type="EMBL" id="BTGU01000002">
    <property type="protein sequence ID" value="GMN29268.1"/>
    <property type="molecule type" value="Genomic_DNA"/>
</dbReference>
<keyword evidence="2" id="KW-0812">Transmembrane</keyword>
<dbReference type="GO" id="GO:0005794">
    <property type="term" value="C:Golgi apparatus"/>
    <property type="evidence" value="ECO:0007669"/>
    <property type="project" value="TreeGrafter"/>
</dbReference>
<organism evidence="3 4">
    <name type="scientific">Ficus carica</name>
    <name type="common">Common fig</name>
    <dbReference type="NCBI Taxonomy" id="3494"/>
    <lineage>
        <taxon>Eukaryota</taxon>
        <taxon>Viridiplantae</taxon>
        <taxon>Streptophyta</taxon>
        <taxon>Embryophyta</taxon>
        <taxon>Tracheophyta</taxon>
        <taxon>Spermatophyta</taxon>
        <taxon>Magnoliopsida</taxon>
        <taxon>eudicotyledons</taxon>
        <taxon>Gunneridae</taxon>
        <taxon>Pentapetalae</taxon>
        <taxon>rosids</taxon>
        <taxon>fabids</taxon>
        <taxon>Rosales</taxon>
        <taxon>Moraceae</taxon>
        <taxon>Ficeae</taxon>
        <taxon>Ficus</taxon>
    </lineage>
</organism>
<dbReference type="InterPro" id="IPR008496">
    <property type="entry name" value="TMEM222/RTE1"/>
</dbReference>
<dbReference type="GO" id="GO:0009723">
    <property type="term" value="P:response to ethylene"/>
    <property type="evidence" value="ECO:0007669"/>
    <property type="project" value="TreeGrafter"/>
</dbReference>
<protein>
    <recommendedName>
        <fullName evidence="5">Protein RTE1-HOMOLOG</fullName>
    </recommendedName>
</protein>
<feature type="transmembrane region" description="Helical" evidence="2">
    <location>
        <begin position="203"/>
        <end position="224"/>
    </location>
</feature>
<name>A0AA87Z4G9_FICCA</name>
<proteinExistence type="predicted"/>
<evidence type="ECO:0000256" key="1">
    <source>
        <dbReference type="SAM" id="MobiDB-lite"/>
    </source>
</evidence>
<evidence type="ECO:0000313" key="3">
    <source>
        <dbReference type="EMBL" id="GMN29268.1"/>
    </source>
</evidence>
<accession>A0AA87Z4G9</accession>
<feature type="region of interest" description="Disordered" evidence="1">
    <location>
        <begin position="1"/>
        <end position="20"/>
    </location>
</feature>